<dbReference type="Pfam" id="PF00622">
    <property type="entry name" value="SPRY"/>
    <property type="match status" value="1"/>
</dbReference>
<dbReference type="InterPro" id="IPR013320">
    <property type="entry name" value="ConA-like_dom_sf"/>
</dbReference>
<evidence type="ECO:0000256" key="2">
    <source>
        <dbReference type="ARBA" id="ARBA00007591"/>
    </source>
</evidence>
<dbReference type="FunFam" id="2.60.40.10:FF:000183">
    <property type="entry name" value="Myelin-oligodendrocyte glycoprotein"/>
    <property type="match status" value="1"/>
</dbReference>
<dbReference type="InterPro" id="IPR050504">
    <property type="entry name" value="IgSF_BTN/MOG"/>
</dbReference>
<evidence type="ECO:0000256" key="3">
    <source>
        <dbReference type="ARBA" id="ARBA00022692"/>
    </source>
</evidence>
<dbReference type="PANTHER" id="PTHR24100">
    <property type="entry name" value="BUTYROPHILIN"/>
    <property type="match status" value="1"/>
</dbReference>
<dbReference type="SMART" id="SM00449">
    <property type="entry name" value="SPRY"/>
    <property type="match status" value="1"/>
</dbReference>
<dbReference type="PROSITE" id="PS50835">
    <property type="entry name" value="IG_LIKE"/>
    <property type="match status" value="2"/>
</dbReference>
<evidence type="ECO:0000256" key="8">
    <source>
        <dbReference type="ARBA" id="ARBA00023319"/>
    </source>
</evidence>
<evidence type="ECO:0000256" key="4">
    <source>
        <dbReference type="ARBA" id="ARBA00022729"/>
    </source>
</evidence>
<dbReference type="FunFam" id="2.60.120.920:FF:000004">
    <property type="entry name" value="Butyrophilin subfamily 1 member A1"/>
    <property type="match status" value="1"/>
</dbReference>
<keyword evidence="6 9" id="KW-0472">Membrane</keyword>
<keyword evidence="4" id="KW-0732">Signal</keyword>
<keyword evidence="3 9" id="KW-0812">Transmembrane</keyword>
<evidence type="ECO:0000313" key="12">
    <source>
        <dbReference type="Proteomes" id="UP000261680"/>
    </source>
</evidence>
<sequence>MPVSLVYLFTDQMVTVMPVTVSVMIPLISKLLPGQFHVIGPREPVIALVGEEAVLSCQLSPSMDAQNMEVRWYRNVPLDLVHRYSTSQDDTEEQMLEYQGRTEFLKDNITKGHVALRIHQIQLSDGGEYACYFESSTYYNEAKFQVLVTVSGMAPHICIETGNRREIKLTCTSTGWYPKPELQWRDHQGLHLTPVSETKTMEENGLFHVESSVTVDKSSREKVSCIVRNLILNVEKDVHVSIADVFLLEDFTWIVWLIIILCLLAIGATISVLLVRARKSKVLEVRKSKVEAPAGLVSENPLSGLEFARRFAENVTLDPDTAHPYLQIAEDNKSVKGGVILQDLPKSTQRFDNLVCVLGQQMFSEGKHSWEVSVNNKMEWTLGICKDSVCRQGEITVSPETGFWTLCLNKSNDYQAVANPPVVLHVEKPPKIIGIFLDYEAGKVSFYNVTTRSHIYTYKECFTEALRPYFYPGPLYNGQNGNPLTILPFSHLDKPGRRFLCD</sequence>
<dbReference type="InterPro" id="IPR006574">
    <property type="entry name" value="PRY"/>
</dbReference>
<dbReference type="InterPro" id="IPR013106">
    <property type="entry name" value="Ig_V-set"/>
</dbReference>
<comment type="subcellular location">
    <subcellularLocation>
        <location evidence="1">Membrane</location>
        <topology evidence="1">Single-pass type I membrane protein</topology>
    </subcellularLocation>
</comment>
<evidence type="ECO:0000256" key="9">
    <source>
        <dbReference type="SAM" id="Phobius"/>
    </source>
</evidence>
<evidence type="ECO:0000259" key="10">
    <source>
        <dbReference type="PROSITE" id="PS50188"/>
    </source>
</evidence>
<reference evidence="13" key="1">
    <citation type="submission" date="2025-08" db="UniProtKB">
        <authorList>
            <consortium name="RefSeq"/>
        </authorList>
    </citation>
    <scope>IDENTIFICATION</scope>
    <source>
        <tissue evidence="13">Whole blood</tissue>
    </source>
</reference>
<organism evidence="12 13">
    <name type="scientific">Ursus maritimus</name>
    <name type="common">Polar bear</name>
    <name type="synonym">Thalarctos maritimus</name>
    <dbReference type="NCBI Taxonomy" id="29073"/>
    <lineage>
        <taxon>Eukaryota</taxon>
        <taxon>Metazoa</taxon>
        <taxon>Chordata</taxon>
        <taxon>Craniata</taxon>
        <taxon>Vertebrata</taxon>
        <taxon>Euteleostomi</taxon>
        <taxon>Mammalia</taxon>
        <taxon>Eutheria</taxon>
        <taxon>Laurasiatheria</taxon>
        <taxon>Carnivora</taxon>
        <taxon>Caniformia</taxon>
        <taxon>Ursidae</taxon>
        <taxon>Ursus</taxon>
    </lineage>
</organism>
<dbReference type="InterPro" id="IPR013783">
    <property type="entry name" value="Ig-like_fold"/>
</dbReference>
<dbReference type="Pfam" id="PF22705">
    <property type="entry name" value="C2-set_3"/>
    <property type="match status" value="1"/>
</dbReference>
<gene>
    <name evidence="13" type="primary">LOC121100815</name>
</gene>
<evidence type="ECO:0000256" key="1">
    <source>
        <dbReference type="ARBA" id="ARBA00004479"/>
    </source>
</evidence>
<dbReference type="Gene3D" id="2.60.40.10">
    <property type="entry name" value="Immunoglobulins"/>
    <property type="match status" value="2"/>
</dbReference>
<dbReference type="GO" id="GO:0001817">
    <property type="term" value="P:regulation of cytokine production"/>
    <property type="evidence" value="ECO:0007669"/>
    <property type="project" value="TreeGrafter"/>
</dbReference>
<dbReference type="SUPFAM" id="SSF48726">
    <property type="entry name" value="Immunoglobulin"/>
    <property type="match status" value="2"/>
</dbReference>
<dbReference type="InterPro" id="IPR001870">
    <property type="entry name" value="B30.2/SPRY"/>
</dbReference>
<dbReference type="Gene3D" id="2.60.120.920">
    <property type="match status" value="1"/>
</dbReference>
<dbReference type="SMART" id="SM00406">
    <property type="entry name" value="IGv"/>
    <property type="match status" value="1"/>
</dbReference>
<dbReference type="InterPro" id="IPR036179">
    <property type="entry name" value="Ig-like_dom_sf"/>
</dbReference>
<proteinExistence type="inferred from homology"/>
<evidence type="ECO:0000256" key="6">
    <source>
        <dbReference type="ARBA" id="ARBA00023136"/>
    </source>
</evidence>
<name>A0A8M1F9W5_URSMA</name>
<keyword evidence="8" id="KW-0393">Immunoglobulin domain</keyword>
<dbReference type="InterPro" id="IPR003879">
    <property type="entry name" value="Butyrophylin_SPRY"/>
</dbReference>
<dbReference type="KEGG" id="umr:121100815"/>
<dbReference type="GeneID" id="121100815"/>
<dbReference type="InterPro" id="IPR007110">
    <property type="entry name" value="Ig-like_dom"/>
</dbReference>
<comment type="similarity">
    <text evidence="2">Belongs to the immunoglobulin superfamily. BTN/MOG family.</text>
</comment>
<dbReference type="AlphaFoldDB" id="A0A8M1F9W5"/>
<keyword evidence="7" id="KW-1015">Disulfide bond</keyword>
<dbReference type="Pfam" id="PF07686">
    <property type="entry name" value="V-set"/>
    <property type="match status" value="1"/>
</dbReference>
<dbReference type="CDD" id="cd05713">
    <property type="entry name" value="IgV_MOG_like"/>
    <property type="match status" value="1"/>
</dbReference>
<accession>A0A8M1F9W5</accession>
<dbReference type="SUPFAM" id="SSF49899">
    <property type="entry name" value="Concanavalin A-like lectins/glucanases"/>
    <property type="match status" value="1"/>
</dbReference>
<dbReference type="PANTHER" id="PTHR24100:SF149">
    <property type="entry name" value="BG-LIKE ANTIGEN 1-RELATED"/>
    <property type="match status" value="1"/>
</dbReference>
<protein>
    <submittedName>
        <fullName evidence="13">Butyrophilin subfamily 1 member A1-like</fullName>
    </submittedName>
</protein>
<dbReference type="SMART" id="SM00589">
    <property type="entry name" value="PRY"/>
    <property type="match status" value="1"/>
</dbReference>
<dbReference type="InterPro" id="IPR003877">
    <property type="entry name" value="SPRY_dom"/>
</dbReference>
<dbReference type="GO" id="GO:0009897">
    <property type="term" value="C:external side of plasma membrane"/>
    <property type="evidence" value="ECO:0007669"/>
    <property type="project" value="TreeGrafter"/>
</dbReference>
<dbReference type="FunFam" id="2.60.40.10:FF:000088">
    <property type="entry name" value="Butyrophilin subfamily 1 member A1"/>
    <property type="match status" value="1"/>
</dbReference>
<evidence type="ECO:0000259" key="11">
    <source>
        <dbReference type="PROSITE" id="PS50835"/>
    </source>
</evidence>
<keyword evidence="5 9" id="KW-1133">Transmembrane helix</keyword>
<dbReference type="CDD" id="cd13733">
    <property type="entry name" value="SPRY_PRY_C-I_1"/>
    <property type="match status" value="1"/>
</dbReference>
<dbReference type="InterPro" id="IPR053896">
    <property type="entry name" value="BTN3A2-like_Ig-C"/>
</dbReference>
<evidence type="ECO:0000256" key="5">
    <source>
        <dbReference type="ARBA" id="ARBA00022989"/>
    </source>
</evidence>
<dbReference type="Pfam" id="PF13765">
    <property type="entry name" value="PRY"/>
    <property type="match status" value="1"/>
</dbReference>
<feature type="transmembrane region" description="Helical" evidence="9">
    <location>
        <begin position="253"/>
        <end position="277"/>
    </location>
</feature>
<evidence type="ECO:0000313" key="13">
    <source>
        <dbReference type="RefSeq" id="XP_040478662.1"/>
    </source>
</evidence>
<dbReference type="InterPro" id="IPR043136">
    <property type="entry name" value="B30.2/SPRY_sf"/>
</dbReference>
<dbReference type="InterPro" id="IPR003599">
    <property type="entry name" value="Ig_sub"/>
</dbReference>
<dbReference type="PROSITE" id="PS50188">
    <property type="entry name" value="B302_SPRY"/>
    <property type="match status" value="1"/>
</dbReference>
<dbReference type="RefSeq" id="XP_040478662.1">
    <property type="nucleotide sequence ID" value="XM_040622728.1"/>
</dbReference>
<feature type="domain" description="Ig-like" evidence="11">
    <location>
        <begin position="162"/>
        <end position="241"/>
    </location>
</feature>
<dbReference type="OrthoDB" id="9049620at2759"/>
<dbReference type="SMART" id="SM00409">
    <property type="entry name" value="IG"/>
    <property type="match status" value="1"/>
</dbReference>
<dbReference type="GO" id="GO:0050852">
    <property type="term" value="P:T cell receptor signaling pathway"/>
    <property type="evidence" value="ECO:0007669"/>
    <property type="project" value="TreeGrafter"/>
</dbReference>
<dbReference type="PRINTS" id="PR01407">
    <property type="entry name" value="BUTYPHLNCDUF"/>
</dbReference>
<feature type="domain" description="B30.2/SPRY" evidence="10">
    <location>
        <begin position="294"/>
        <end position="489"/>
    </location>
</feature>
<evidence type="ECO:0000256" key="7">
    <source>
        <dbReference type="ARBA" id="ARBA00023157"/>
    </source>
</evidence>
<feature type="domain" description="Ig-like" evidence="11">
    <location>
        <begin position="26"/>
        <end position="151"/>
    </location>
</feature>
<keyword evidence="12" id="KW-1185">Reference proteome</keyword>
<dbReference type="Proteomes" id="UP000261680">
    <property type="component" value="Unplaced"/>
</dbReference>
<dbReference type="GO" id="GO:0005102">
    <property type="term" value="F:signaling receptor binding"/>
    <property type="evidence" value="ECO:0007669"/>
    <property type="project" value="TreeGrafter"/>
</dbReference>